<dbReference type="Proteomes" id="UP000237819">
    <property type="component" value="Unassembled WGS sequence"/>
</dbReference>
<dbReference type="EMBL" id="PUHZ01000011">
    <property type="protein sequence ID" value="PQO46082.1"/>
    <property type="molecule type" value="Genomic_DNA"/>
</dbReference>
<keyword evidence="1" id="KW-1133">Transmembrane helix</keyword>
<evidence type="ECO:0000256" key="1">
    <source>
        <dbReference type="SAM" id="Phobius"/>
    </source>
</evidence>
<feature type="transmembrane region" description="Helical" evidence="1">
    <location>
        <begin position="100"/>
        <end position="121"/>
    </location>
</feature>
<name>A0A2S8GNU1_9BACT</name>
<reference evidence="2 3" key="1">
    <citation type="submission" date="2018-02" db="EMBL/GenBank/DDBJ databases">
        <title>Comparative genomes isolates from brazilian mangrove.</title>
        <authorList>
            <person name="Araujo J.E."/>
            <person name="Taketani R.G."/>
            <person name="Silva M.C.P."/>
            <person name="Loureco M.V."/>
            <person name="Andreote F.D."/>
        </authorList>
    </citation>
    <scope>NUCLEOTIDE SEQUENCE [LARGE SCALE GENOMIC DNA]</scope>
    <source>
        <strain evidence="2 3">Nap-Phe MGV</strain>
    </source>
</reference>
<organism evidence="2 3">
    <name type="scientific">Blastopirellula marina</name>
    <dbReference type="NCBI Taxonomy" id="124"/>
    <lineage>
        <taxon>Bacteria</taxon>
        <taxon>Pseudomonadati</taxon>
        <taxon>Planctomycetota</taxon>
        <taxon>Planctomycetia</taxon>
        <taxon>Pirellulales</taxon>
        <taxon>Pirellulaceae</taxon>
        <taxon>Blastopirellula</taxon>
    </lineage>
</organism>
<dbReference type="AlphaFoldDB" id="A0A2S8GNU1"/>
<feature type="transmembrane region" description="Helical" evidence="1">
    <location>
        <begin position="128"/>
        <end position="146"/>
    </location>
</feature>
<sequence>MTADVENVIDETSAKAGRRKWPSWMRLPSFKFCCVTTLLVCLAYLVWIIMDAQYQQTVFVMRYSTGLLQLDPSPAMVGTGMWDMMWDGVRSWDSLGPRLLLFYLLAIVAVLSSLLMLVQFAHRATIRGMLMVVLVLSVWLSLWVSYDQLNEWAALRRVNIALPRFEAVAKSLSQQWPTENGTLPEAGQFYADPAKRPNLLLLRGREGYPAHEDFGFIIERSDLGAIRFELSGAIGCNIEFHPDGSRPTSYSTRLSGSKATMREAIPLKEHWYLVRYGG</sequence>
<feature type="transmembrane region" description="Helical" evidence="1">
    <location>
        <begin position="29"/>
        <end position="50"/>
    </location>
</feature>
<evidence type="ECO:0000313" key="3">
    <source>
        <dbReference type="Proteomes" id="UP000237819"/>
    </source>
</evidence>
<comment type="caution">
    <text evidence="2">The sequence shown here is derived from an EMBL/GenBank/DDBJ whole genome shotgun (WGS) entry which is preliminary data.</text>
</comment>
<evidence type="ECO:0000313" key="2">
    <source>
        <dbReference type="EMBL" id="PQO46082.1"/>
    </source>
</evidence>
<keyword evidence="1" id="KW-0472">Membrane</keyword>
<keyword evidence="1" id="KW-0812">Transmembrane</keyword>
<accession>A0A2S8GNU1</accession>
<proteinExistence type="predicted"/>
<gene>
    <name evidence="2" type="ORF">C5Y93_10930</name>
</gene>
<protein>
    <submittedName>
        <fullName evidence="2">Uncharacterized protein</fullName>
    </submittedName>
</protein>